<feature type="compositionally biased region" description="Low complexity" evidence="2">
    <location>
        <begin position="2730"/>
        <end position="2748"/>
    </location>
</feature>
<feature type="compositionally biased region" description="Basic and acidic residues" evidence="2">
    <location>
        <begin position="2401"/>
        <end position="2410"/>
    </location>
</feature>
<accession>A0AAD3CTE9</accession>
<gene>
    <name evidence="4" type="ORF">CTEN210_08294</name>
</gene>
<dbReference type="SUPFAM" id="SSF52799">
    <property type="entry name" value="(Phosphotyrosine protein) phosphatases II"/>
    <property type="match status" value="1"/>
</dbReference>
<organism evidence="4 5">
    <name type="scientific">Chaetoceros tenuissimus</name>
    <dbReference type="NCBI Taxonomy" id="426638"/>
    <lineage>
        <taxon>Eukaryota</taxon>
        <taxon>Sar</taxon>
        <taxon>Stramenopiles</taxon>
        <taxon>Ochrophyta</taxon>
        <taxon>Bacillariophyta</taxon>
        <taxon>Coscinodiscophyceae</taxon>
        <taxon>Chaetocerotophycidae</taxon>
        <taxon>Chaetocerotales</taxon>
        <taxon>Chaetocerotaceae</taxon>
        <taxon>Chaetoceros</taxon>
    </lineage>
</organism>
<feature type="compositionally biased region" description="Polar residues" evidence="2">
    <location>
        <begin position="2460"/>
        <end position="2471"/>
    </location>
</feature>
<feature type="compositionally biased region" description="Low complexity" evidence="2">
    <location>
        <begin position="2481"/>
        <end position="2499"/>
    </location>
</feature>
<dbReference type="InterPro" id="IPR029021">
    <property type="entry name" value="Prot-tyrosine_phosphatase-like"/>
</dbReference>
<feature type="compositionally biased region" description="Polar residues" evidence="2">
    <location>
        <begin position="2657"/>
        <end position="2668"/>
    </location>
</feature>
<dbReference type="PANTHER" id="PTHR45725:SF1">
    <property type="entry name" value="DISHEVELLED ASSOCIATED ACTIVATOR OF MORPHOGENESIS, ISOFORM D"/>
    <property type="match status" value="1"/>
</dbReference>
<evidence type="ECO:0000313" key="5">
    <source>
        <dbReference type="Proteomes" id="UP001054902"/>
    </source>
</evidence>
<proteinExistence type="predicted"/>
<feature type="compositionally biased region" description="Low complexity" evidence="2">
    <location>
        <begin position="2581"/>
        <end position="2599"/>
    </location>
</feature>
<feature type="compositionally biased region" description="Polar residues" evidence="2">
    <location>
        <begin position="2560"/>
        <end position="2571"/>
    </location>
</feature>
<feature type="compositionally biased region" description="Polar residues" evidence="2">
    <location>
        <begin position="3060"/>
        <end position="3071"/>
    </location>
</feature>
<comment type="caution">
    <text evidence="4">The sequence shown here is derived from an EMBL/GenBank/DDBJ whole genome shotgun (WGS) entry which is preliminary data.</text>
</comment>
<feature type="compositionally biased region" description="Basic and acidic residues" evidence="2">
    <location>
        <begin position="1256"/>
        <end position="1265"/>
    </location>
</feature>
<dbReference type="SUPFAM" id="SSF101447">
    <property type="entry name" value="Formin homology 2 domain (FH2 domain)"/>
    <property type="match status" value="1"/>
</dbReference>
<feature type="region of interest" description="Disordered" evidence="2">
    <location>
        <begin position="2344"/>
        <end position="3027"/>
    </location>
</feature>
<feature type="compositionally biased region" description="Polar residues" evidence="2">
    <location>
        <begin position="761"/>
        <end position="775"/>
    </location>
</feature>
<feature type="region of interest" description="Disordered" evidence="2">
    <location>
        <begin position="1825"/>
        <end position="2282"/>
    </location>
</feature>
<dbReference type="InterPro" id="IPR051425">
    <property type="entry name" value="Formin_Homology"/>
</dbReference>
<feature type="coiled-coil region" evidence="1">
    <location>
        <begin position="1688"/>
        <end position="1715"/>
    </location>
</feature>
<dbReference type="Gene3D" id="1.20.58.2220">
    <property type="entry name" value="Formin, FH2 domain"/>
    <property type="match status" value="1"/>
</dbReference>
<feature type="region of interest" description="Disordered" evidence="2">
    <location>
        <begin position="759"/>
        <end position="785"/>
    </location>
</feature>
<dbReference type="EMBL" id="BLLK01000045">
    <property type="protein sequence ID" value="GFH51818.1"/>
    <property type="molecule type" value="Genomic_DNA"/>
</dbReference>
<feature type="region of interest" description="Disordered" evidence="2">
    <location>
        <begin position="3041"/>
        <end position="3075"/>
    </location>
</feature>
<feature type="compositionally biased region" description="Low complexity" evidence="2">
    <location>
        <begin position="3092"/>
        <end position="3105"/>
    </location>
</feature>
<feature type="compositionally biased region" description="Low complexity" evidence="2">
    <location>
        <begin position="2979"/>
        <end position="2999"/>
    </location>
</feature>
<evidence type="ECO:0000256" key="1">
    <source>
        <dbReference type="SAM" id="Coils"/>
    </source>
</evidence>
<feature type="compositionally biased region" description="Polar residues" evidence="2">
    <location>
        <begin position="1002"/>
        <end position="1011"/>
    </location>
</feature>
<feature type="compositionally biased region" description="Polar residues" evidence="2">
    <location>
        <begin position="2806"/>
        <end position="2817"/>
    </location>
</feature>
<feature type="compositionally biased region" description="Basic and acidic residues" evidence="2">
    <location>
        <begin position="2319"/>
        <end position="2330"/>
    </location>
</feature>
<feature type="compositionally biased region" description="Polar residues" evidence="2">
    <location>
        <begin position="2958"/>
        <end position="2969"/>
    </location>
</feature>
<feature type="region of interest" description="Disordered" evidence="2">
    <location>
        <begin position="996"/>
        <end position="1084"/>
    </location>
</feature>
<feature type="compositionally biased region" description="Basic and acidic residues" evidence="2">
    <location>
        <begin position="1063"/>
        <end position="1084"/>
    </location>
</feature>
<dbReference type="Proteomes" id="UP001054902">
    <property type="component" value="Unassembled WGS sequence"/>
</dbReference>
<feature type="compositionally biased region" description="Polar residues" evidence="2">
    <location>
        <begin position="2908"/>
        <end position="2919"/>
    </location>
</feature>
<feature type="region of interest" description="Disordered" evidence="2">
    <location>
        <begin position="3092"/>
        <end position="3111"/>
    </location>
</feature>
<dbReference type="Pfam" id="PF02181">
    <property type="entry name" value="FH2"/>
    <property type="match status" value="1"/>
</dbReference>
<keyword evidence="5" id="KW-1185">Reference proteome</keyword>
<dbReference type="InterPro" id="IPR042201">
    <property type="entry name" value="FH2_Formin_sf"/>
</dbReference>
<feature type="compositionally biased region" description="Low complexity" evidence="2">
    <location>
        <begin position="2929"/>
        <end position="2947"/>
    </location>
</feature>
<feature type="compositionally biased region" description="Basic and acidic residues" evidence="2">
    <location>
        <begin position="1137"/>
        <end position="1149"/>
    </location>
</feature>
<dbReference type="InterPro" id="IPR019309">
    <property type="entry name" value="WASHC3"/>
</dbReference>
<feature type="compositionally biased region" description="Polar residues" evidence="2">
    <location>
        <begin position="2858"/>
        <end position="2869"/>
    </location>
</feature>
<feature type="compositionally biased region" description="Polar residues" evidence="2">
    <location>
        <begin position="2360"/>
        <end position="2378"/>
    </location>
</feature>
<feature type="compositionally biased region" description="Basic and acidic residues" evidence="2">
    <location>
        <begin position="1109"/>
        <end position="1123"/>
    </location>
</feature>
<name>A0AAD3CTE9_9STRA</name>
<sequence>MDSSSSLLSEASDSLRDFDGISVGTIGSTIHSFTLGESQHDEIEIIKMQPQTMDTNTEDLNEIDNHSLLGERELDIDTLPQTKPLHYETYDYEDDVNQESENDEMPDLFYVTNRIISLVAPKEQEVESIVVNSRSNEGPIQERDTSIPSPRPQSPSEDQIPVSSKDEDERKIDEKDDQDNYKKAKSKGNCPRKVARYLQKHHANHHLLFNISSTTPSTKISQQFNNQIVNLQWDCPGIRTSELQSSDTTAPTAASIPTLRCLLNICYTLDAYLQLHPENVAALYCSNGKTRTGIAFACYLKYIYERTNKKEGISSSLDGFRLFCSKTCQDIVRKEEIDNLIPPSLKTRFINFDSLVECGGPVQTETMFLRAVTLQGLPVEDMPRVDIWDETGLVFSSHSKVDENDDVSATLDLSNDNVSIGNGEKGSIIDTDQILQKKFMNRKALWAEDDAFYRVNKKIIGDFLLLCRFGGEFAQDTDDPTKVILRYANNASFLYPSIHEMPKTKVDIMRRYADEVAEEDFLMTFLFESVIESEKVLDTSLSNVKVLEQREAFYKGLYTIHENHVINSTFTAQMPFWKDDVDALQNYYHGGFDVESMRYAAPSSALLLLALQLSNGDISLAVNEYLERDMKSIWKDTQTPNPFSMPLQSQYSNDIPDIHQSLFTVEEVDSKDIPAFEEFEPPSINRSLSVEISLSGDNGDDCSVSTEGSFLDLVHNVEFQDCVDSDTTFREEDRNLLKLPLYEQRGQLNDGDLAQYLGYDDSSSSSETFQTNALSPTLGRRGNKRRNLLDSSKRRSKRGKVIAESEGINRFDETKDLLQEKLRNILTQLKLLQPTLENDAQPEETREISTDMISTGRIDIDNDEAEFIVTTDMLMQLSHTDLKMDDLKSLLQDANTLSLAVALSKETLEIKGKKRTSSTIIKRQKSKNSDPMRFKSLKIFNSNAESLETCSQKMSVMIEGKLCEGGKIIAKDGKFYIIRLPASLFQDGKLNINSDQSDKKIVSSNGSSTTEMEIEQDKGPRKNEETKASEGNLAAPQKDASPKNTNTSQKEAEDASPKITDASQKEADLTSKNDSHGDPALKDDPEFEKYFRMLKMGLPMGAVQNALQRDGKDPSVMDLDPNKSFKSQQKVDSSNEVGDKDTGVPLKDDPEYQKYFKMLKMGLPMGAVQNALQRDGKDPTIMDLDPNQSEKFQRRPKKADGEEVDTGVPLKDDPEYQKYFKMLKMGLPMGAVQNALQRDGKDPTIMDLDPNQSVEFQRRPKKADGEEVDTGVPLKDDPEYQKYFKMLKMGLPMGAVQNALQRDGKDPSVMDLDPNQSVEFQRRPKKADGEEVDTGVPLKDDPEYQKYFKMLKMGLPMGAVQNALQRDGKDPSVMDLDPNKSVDFQLKKKKEGGKITKKEKKPKVRRKKIYWNALDKSKVNKDSLWGKIKGLIGMEKLEIDTTEFENLFTETLDPSQKKKKAASEKNASKQKKSVQVIEGKRGMNGGIILARLKMDFAELARIVDHMVYGKFDSTQLKALHEFLPTDDEAAGLRSYVANATKNKAKREEMMNDLCPCEKYMVAMMGVPNAASKFKCMLFQIQFKSRIEEISESIETLLTACNDVKSSERLQKLMAIILTIGNQINTGGDGNMAAGFTLDALLKLNEAKAFDKKTSVLQYVIKVINKNDPTILKFKEEILSIEKAKNITLDAMLGDLKQLQSELEEVKKSAEAEGDKLRGDDGKLTNPNIKMTIAELKEQKTSNRIINGVKYFNQMEHEKEFTPMEIFSQSAEFQVLEATEKTDEVKDGFSSVLNYFGEDDKMSTTDFFGTLSSFLQCFESEKDFFERQEEQRRRDERRAAAKREKEAKKASNSPKKNITSPKSKQMEMGSMAAAAALAAQKKNKKAQDDDSNEATVKKPAAPPMGLGGIAAAAALAAQKKNKKAQDDDSNEATVKKPAVPPMGLGGIAAAAALAAQKKNKKAQDDDSNEATVKKPAAPPMGLGGIAAAAALAAQKKNKKAQDDDSNEATVKKPAVPPMGLGGIAAAAALAAQKKNKKAQDDDSNEATVKKPAVPPMGLGGIAAAAALAAQKKNKKAQDDDSNEATVKKPAAPPMGLGGIAAAAALAAQKKNKKAQDDDSNEATVKKPAVPPMGLGGIAAAAALAAQKKNKKAQDDDSNEATMKKPAAPPMGLGGIAAAAALAAQKKNKKAQDDDSNEATVKKPAVPPMGLGGIAAAAALAAQKKNKKAQDDDSNEATMKKPAAPPMGLGGIAAAAALAAQKKNKKAQDDDSNEATVKKPAATPMGLGGIAAAAALAAQKKNKKLNSIEVVRDFEKDMTELDENNDVHDKNKIAVNDSPTIIVKPLAKRPNFEKDNEKNEDSNFVNLQRGTYIDSNSTHPTGKKGRQTFNSTVLRPNTLINEKTTRSDSSKDKTKKNQKPSFNPLAGGGIAAAAALAAQKRSSKAQAQAQSEVKESNEENTETVSVDNDSRPSFNPLAGGGIAAAAALAAQKRSSKAQAQSEVKESIEENTETVSVDNDSRPSFNPLAGGGIAAAAALAAQKRSSKAQAQSEVKESIEENTETVSVDNDSRPSFNPLAGGGIAAAAALAAQKRSSKAQAQSEVKESIEDSTEESNDSRPSFNPLAGGGIAAAAALAAQKRSSKAQAQSEVKESIEENTETVSVDNDSRPSFNPLAGGGIAAAAALAAQKRSSKAQAQAQSEVKESIEENTETVSVDNDSRPSFNPLAGGGIAAAAALAAQKRSSKAQAQSEVKESIEDSTEESNDSRPSFNPLAGGGIAAAAALAAQKRSSKAQAQSEVKESIEENTETVSVDNDSRPSFNPLAGGGIAAAAALAAQKRSSKAQAQAQSEVKESNEENTETVSVDNDSRPSFNPLAGGGIAAAAALAAQKRSSKAQAQSEVKESNEENTETVSVDNDSRPSFNPLAGGGIAAAAALAAQKRSSKAQAQSEVKESIEENTETVSVDNDSRPSFNPLAGGGIAAAAALAAQKRSSKAQAQAQSEVKESNEENTETVSVDNDSRPSFNPLAGGGIAAAAALAAQKRSSKAQAQSEVKESNEENTETVSVDNDSRPSFNPLAGGGIAAAAALAAQKRSSKAQVSSSIGSSSDCRDDDSTCSLGDSIGHNPIAAAVAEAARKRLGATNLSLDMDGKILE</sequence>
<feature type="compositionally biased region" description="Low complexity" evidence="2">
    <location>
        <begin position="2879"/>
        <end position="2897"/>
    </location>
</feature>
<feature type="compositionally biased region" description="Low complexity" evidence="2">
    <location>
        <begin position="2678"/>
        <end position="2698"/>
    </location>
</feature>
<feature type="compositionally biased region" description="Low complexity" evidence="2">
    <location>
        <begin position="2777"/>
        <end position="2795"/>
    </location>
</feature>
<feature type="compositionally biased region" description="Polar residues" evidence="2">
    <location>
        <begin position="3010"/>
        <end position="3021"/>
    </location>
</feature>
<dbReference type="PROSITE" id="PS51444">
    <property type="entry name" value="FH2"/>
    <property type="match status" value="1"/>
</dbReference>
<evidence type="ECO:0000313" key="4">
    <source>
        <dbReference type="EMBL" id="GFH51818.1"/>
    </source>
</evidence>
<feature type="compositionally biased region" description="Basic and acidic residues" evidence="2">
    <location>
        <begin position="2348"/>
        <end position="2359"/>
    </location>
</feature>
<feature type="compositionally biased region" description="Basic and acidic residues" evidence="2">
    <location>
        <begin position="164"/>
        <end position="182"/>
    </location>
</feature>
<feature type="compositionally biased region" description="Low complexity" evidence="2">
    <location>
        <begin position="2531"/>
        <end position="2549"/>
    </location>
</feature>
<dbReference type="PANTHER" id="PTHR45725">
    <property type="entry name" value="FORMIN HOMOLOGY 2 FAMILY MEMBER"/>
    <property type="match status" value="1"/>
</dbReference>
<dbReference type="Pfam" id="PF10152">
    <property type="entry name" value="CCDC53"/>
    <property type="match status" value="5"/>
</dbReference>
<dbReference type="Gene3D" id="3.90.190.10">
    <property type="entry name" value="Protein tyrosine phosphatase superfamily"/>
    <property type="match status" value="1"/>
</dbReference>
<feature type="compositionally biased region" description="Low complexity" evidence="2">
    <location>
        <begin position="2827"/>
        <end position="2847"/>
    </location>
</feature>
<feature type="compositionally biased region" description="Polar residues" evidence="2">
    <location>
        <begin position="1850"/>
        <end position="1862"/>
    </location>
</feature>
<dbReference type="InterPro" id="IPR015425">
    <property type="entry name" value="FH2_Formin"/>
</dbReference>
<feature type="compositionally biased region" description="Polar residues" evidence="2">
    <location>
        <begin position="2385"/>
        <end position="2400"/>
    </location>
</feature>
<dbReference type="GO" id="GO:0071203">
    <property type="term" value="C:WASH complex"/>
    <property type="evidence" value="ECO:0007669"/>
    <property type="project" value="InterPro"/>
</dbReference>
<reference evidence="4 5" key="1">
    <citation type="journal article" date="2021" name="Sci. Rep.">
        <title>The genome of the diatom Chaetoceros tenuissimus carries an ancient integrated fragment of an extant virus.</title>
        <authorList>
            <person name="Hongo Y."/>
            <person name="Kimura K."/>
            <person name="Takaki Y."/>
            <person name="Yoshida Y."/>
            <person name="Baba S."/>
            <person name="Kobayashi G."/>
            <person name="Nagasaki K."/>
            <person name="Hano T."/>
            <person name="Tomaru Y."/>
        </authorList>
    </citation>
    <scope>NUCLEOTIDE SEQUENCE [LARGE SCALE GENOMIC DNA]</scope>
    <source>
        <strain evidence="4 5">NIES-3715</strain>
    </source>
</reference>
<feature type="compositionally biased region" description="Polar residues" evidence="2">
    <location>
        <begin position="2709"/>
        <end position="2720"/>
    </location>
</feature>
<evidence type="ECO:0000259" key="3">
    <source>
        <dbReference type="PROSITE" id="PS51444"/>
    </source>
</evidence>
<keyword evidence="1" id="KW-0175">Coiled coil</keyword>
<feature type="region of interest" description="Disordered" evidence="2">
    <location>
        <begin position="2319"/>
        <end position="2338"/>
    </location>
</feature>
<evidence type="ECO:0000256" key="2">
    <source>
        <dbReference type="SAM" id="MobiDB-lite"/>
    </source>
</evidence>
<dbReference type="SMART" id="SM00498">
    <property type="entry name" value="FH2"/>
    <property type="match status" value="1"/>
</dbReference>
<feature type="compositionally biased region" description="Low complexity" evidence="2">
    <location>
        <begin position="2628"/>
        <end position="2646"/>
    </location>
</feature>
<feature type="compositionally biased region" description="Polar residues" evidence="2">
    <location>
        <begin position="2510"/>
        <end position="2521"/>
    </location>
</feature>
<feature type="compositionally biased region" description="Low complexity" evidence="2">
    <location>
        <begin position="2429"/>
        <end position="2449"/>
    </location>
</feature>
<feature type="region of interest" description="Disordered" evidence="2">
    <location>
        <begin position="1240"/>
        <end position="1275"/>
    </location>
</feature>
<protein>
    <recommendedName>
        <fullName evidence="3">FH2 domain-containing protein</fullName>
    </recommendedName>
</protein>
<feature type="compositionally biased region" description="Basic and acidic residues" evidence="2">
    <location>
        <begin position="1825"/>
        <end position="1848"/>
    </location>
</feature>
<feature type="compositionally biased region" description="Basic and acidic residues" evidence="2">
    <location>
        <begin position="1015"/>
        <end position="1028"/>
    </location>
</feature>
<feature type="region of interest" description="Disordered" evidence="2">
    <location>
        <begin position="1175"/>
        <end position="1212"/>
    </location>
</feature>
<feature type="compositionally biased region" description="Polar residues" evidence="2">
    <location>
        <begin position="1124"/>
        <end position="1136"/>
    </location>
</feature>
<feature type="domain" description="FH2" evidence="3">
    <location>
        <begin position="1396"/>
        <end position="1843"/>
    </location>
</feature>
<feature type="region of interest" description="Disordered" evidence="2">
    <location>
        <begin position="1109"/>
        <end position="1149"/>
    </location>
</feature>
<feature type="region of interest" description="Disordered" evidence="2">
    <location>
        <begin position="129"/>
        <end position="188"/>
    </location>
</feature>